<dbReference type="EMBL" id="RKHR01000004">
    <property type="protein sequence ID" value="ROS01967.1"/>
    <property type="molecule type" value="Genomic_DNA"/>
</dbReference>
<proteinExistence type="predicted"/>
<keyword evidence="1" id="KW-0175">Coiled coil</keyword>
<comment type="caution">
    <text evidence="3">The sequence shown here is derived from an EMBL/GenBank/DDBJ whole genome shotgun (WGS) entry which is preliminary data.</text>
</comment>
<accession>A0A3N2DQA1</accession>
<evidence type="ECO:0000313" key="4">
    <source>
        <dbReference type="Proteomes" id="UP000275394"/>
    </source>
</evidence>
<organism evidence="3 4">
    <name type="scientific">Sinobacterium caligoides</name>
    <dbReference type="NCBI Taxonomy" id="933926"/>
    <lineage>
        <taxon>Bacteria</taxon>
        <taxon>Pseudomonadati</taxon>
        <taxon>Pseudomonadota</taxon>
        <taxon>Gammaproteobacteria</taxon>
        <taxon>Cellvibrionales</taxon>
        <taxon>Spongiibacteraceae</taxon>
        <taxon>Sinobacterium</taxon>
    </lineage>
</organism>
<evidence type="ECO:0000256" key="2">
    <source>
        <dbReference type="SAM" id="MobiDB-lite"/>
    </source>
</evidence>
<feature type="coiled-coil region" evidence="1">
    <location>
        <begin position="15"/>
        <end position="57"/>
    </location>
</feature>
<name>A0A3N2DQA1_9GAMM</name>
<gene>
    <name evidence="3" type="ORF">EDC56_2416</name>
</gene>
<dbReference type="RefSeq" id="WP_148059400.1">
    <property type="nucleotide sequence ID" value="NZ_RKHR01000004.1"/>
</dbReference>
<feature type="coiled-coil region" evidence="1">
    <location>
        <begin position="91"/>
        <end position="118"/>
    </location>
</feature>
<dbReference type="AlphaFoldDB" id="A0A3N2DQA1"/>
<feature type="region of interest" description="Disordered" evidence="2">
    <location>
        <begin position="188"/>
        <end position="218"/>
    </location>
</feature>
<protein>
    <submittedName>
        <fullName evidence="3">Uncharacterized protein</fullName>
    </submittedName>
</protein>
<evidence type="ECO:0000313" key="3">
    <source>
        <dbReference type="EMBL" id="ROS01967.1"/>
    </source>
</evidence>
<dbReference type="Proteomes" id="UP000275394">
    <property type="component" value="Unassembled WGS sequence"/>
</dbReference>
<sequence length="299" mass="32220">MALKKRSALAELDNLAVMEGELVALQLKLAKAKAQRLIKLQKDIDKLKKKQLAATAKKKLLANKLVEVKAKKKLKSTAATERQLERAVLNLGEQNDLIVGLKAELKQLQAALVDAKRQQKCDKARQAIVDRVSTDLDLVVRKSSPSEKLNAAVVSVPGSVVKKLAPPVQSESSDATVASLKAKPAETLTVRAESPSGAVKRRGRPRKEPVDAKASAKAVEAKVKEIGSAAEPEQVSLELVVPQAELTCTTKSDVMMAEKGDKKSEQASKARVISVPMGASEPKPKPKRKLVKSIFDPVK</sequence>
<reference evidence="3 4" key="1">
    <citation type="submission" date="2018-11" db="EMBL/GenBank/DDBJ databases">
        <title>Genomic Encyclopedia of Type Strains, Phase IV (KMG-IV): sequencing the most valuable type-strain genomes for metagenomic binning, comparative biology and taxonomic classification.</title>
        <authorList>
            <person name="Goeker M."/>
        </authorList>
    </citation>
    <scope>NUCLEOTIDE SEQUENCE [LARGE SCALE GENOMIC DNA]</scope>
    <source>
        <strain evidence="3 4">DSM 100316</strain>
    </source>
</reference>
<keyword evidence="4" id="KW-1185">Reference proteome</keyword>
<evidence type="ECO:0000256" key="1">
    <source>
        <dbReference type="SAM" id="Coils"/>
    </source>
</evidence>
<feature type="region of interest" description="Disordered" evidence="2">
    <location>
        <begin position="255"/>
        <end position="299"/>
    </location>
</feature>
<feature type="compositionally biased region" description="Basic and acidic residues" evidence="2">
    <location>
        <begin position="256"/>
        <end position="268"/>
    </location>
</feature>